<evidence type="ECO:0000256" key="1">
    <source>
        <dbReference type="PIRNR" id="PIRNR016897"/>
    </source>
</evidence>
<dbReference type="PANTHER" id="PTHR35787:SF1">
    <property type="entry name" value="GLYCEROL UPTAKE OPERON ANTITERMINATOR REGULATORY PROTEIN"/>
    <property type="match status" value="1"/>
</dbReference>
<dbReference type="PANTHER" id="PTHR35787">
    <property type="entry name" value="GLYCEROL UPTAKE OPERON ANTITERMINATOR REGULATORY PROTEIN"/>
    <property type="match status" value="1"/>
</dbReference>
<dbReference type="Pfam" id="PF04309">
    <property type="entry name" value="G3P_antiterm"/>
    <property type="match status" value="1"/>
</dbReference>
<comment type="caution">
    <text evidence="2">The sequence shown here is derived from an EMBL/GenBank/DDBJ whole genome shotgun (WGS) entry which is preliminary data.</text>
</comment>
<dbReference type="OrthoDB" id="9799580at2"/>
<dbReference type="Proteomes" id="UP000285120">
    <property type="component" value="Unassembled WGS sequence"/>
</dbReference>
<name>A0A419V462_9BACL</name>
<sequence>MFFGKETVLPAARTAKEFDGLLKKEGTHIVLLNTHIAQLKSMIQLAKSENKKVILHADLVQGLAHDEYAAQFLCQHIKPYGLISTRKQMLITAKKHKVLAMQRLFLLDSLALDTSFRLIDDVKPDIIEVLPGVIPGMITEVLERSGIPVVAGGLIRSREEVNNALQAGATAVTTNRKELWNPDL</sequence>
<reference evidence="2 3" key="1">
    <citation type="submission" date="2018-09" db="EMBL/GenBank/DDBJ databases">
        <title>Genomic Encyclopedia of Archaeal and Bacterial Type Strains, Phase II (KMG-II): from individual species to whole genera.</title>
        <authorList>
            <person name="Goeker M."/>
        </authorList>
    </citation>
    <scope>NUCLEOTIDE SEQUENCE [LARGE SCALE GENOMIC DNA]</scope>
    <source>
        <strain evidence="2 3">DSM 17008</strain>
    </source>
</reference>
<dbReference type="InterPro" id="IPR013785">
    <property type="entry name" value="Aldolase_TIM"/>
</dbReference>
<keyword evidence="1" id="KW-0804">Transcription</keyword>
<dbReference type="RefSeq" id="WP_120193549.1">
    <property type="nucleotide sequence ID" value="NZ_RAPK01000009.1"/>
</dbReference>
<organism evidence="2 3">
    <name type="scientific">Sinobaca qinghaiensis</name>
    <dbReference type="NCBI Taxonomy" id="342944"/>
    <lineage>
        <taxon>Bacteria</taxon>
        <taxon>Bacillati</taxon>
        <taxon>Bacillota</taxon>
        <taxon>Bacilli</taxon>
        <taxon>Bacillales</taxon>
        <taxon>Sporolactobacillaceae</taxon>
        <taxon>Sinobaca</taxon>
    </lineage>
</organism>
<dbReference type="GO" id="GO:0006071">
    <property type="term" value="P:glycerol metabolic process"/>
    <property type="evidence" value="ECO:0007669"/>
    <property type="project" value="UniProtKB-UniRule"/>
</dbReference>
<dbReference type="GO" id="GO:0003723">
    <property type="term" value="F:RNA binding"/>
    <property type="evidence" value="ECO:0007669"/>
    <property type="project" value="UniProtKB-KW"/>
</dbReference>
<dbReference type="AlphaFoldDB" id="A0A419V462"/>
<dbReference type="Gene3D" id="3.20.20.70">
    <property type="entry name" value="Aldolase class I"/>
    <property type="match status" value="1"/>
</dbReference>
<evidence type="ECO:0000313" key="3">
    <source>
        <dbReference type="Proteomes" id="UP000285120"/>
    </source>
</evidence>
<dbReference type="EMBL" id="RAPK01000009">
    <property type="protein sequence ID" value="RKD73176.1"/>
    <property type="molecule type" value="Genomic_DNA"/>
</dbReference>
<comment type="function">
    <text evidence="1">Regulates expression of the glpD operon. In the presence of glycerol 3-phosphate (G3P) causes antitermination of transcription of glpD at the inverted repeat of the leader region to enhance its transcription. Binds and stabilizes glpD leader mRNA.</text>
</comment>
<dbReference type="GO" id="GO:0001072">
    <property type="term" value="F:transcription antitermination factor activity, RNA binding"/>
    <property type="evidence" value="ECO:0007669"/>
    <property type="project" value="TreeGrafter"/>
</dbReference>
<keyword evidence="1" id="KW-0694">RNA-binding</keyword>
<proteinExistence type="predicted"/>
<accession>A0A419V462</accession>
<keyword evidence="1" id="KW-0805">Transcription regulation</keyword>
<dbReference type="GO" id="GO:0045893">
    <property type="term" value="P:positive regulation of DNA-templated transcription"/>
    <property type="evidence" value="ECO:0007669"/>
    <property type="project" value="TreeGrafter"/>
</dbReference>
<dbReference type="SUPFAM" id="SSF110391">
    <property type="entry name" value="GlpP-like"/>
    <property type="match status" value="1"/>
</dbReference>
<evidence type="ECO:0000313" key="2">
    <source>
        <dbReference type="EMBL" id="RKD73176.1"/>
    </source>
</evidence>
<keyword evidence="3" id="KW-1185">Reference proteome</keyword>
<gene>
    <name evidence="2" type="ORF">ATL39_2382</name>
</gene>
<dbReference type="InterPro" id="IPR006699">
    <property type="entry name" value="GlpP"/>
</dbReference>
<protein>
    <recommendedName>
        <fullName evidence="1">Glycerol uptake operon antiterminator regulatory protein</fullName>
    </recommendedName>
</protein>
<keyword evidence="1" id="KW-0319">Glycerol metabolism</keyword>
<dbReference type="PIRSF" id="PIRSF016897">
    <property type="entry name" value="GlpP"/>
    <property type="match status" value="1"/>
</dbReference>